<dbReference type="AlphaFoldDB" id="A0A8S1IL95"/>
<keyword evidence="8 12" id="KW-1133">Transmembrane helix</keyword>
<dbReference type="OrthoDB" id="415460at2759"/>
<name>A0A8S1IL95_9CHLO</name>
<dbReference type="FunFam" id="1.10.287.70:FF:000097">
    <property type="entry name" value="Potassium voltage-gated channel subfamily G member 3"/>
    <property type="match status" value="1"/>
</dbReference>
<evidence type="ECO:0000256" key="6">
    <source>
        <dbReference type="ARBA" id="ARBA00022882"/>
    </source>
</evidence>
<evidence type="ECO:0000259" key="13">
    <source>
        <dbReference type="Pfam" id="PF00520"/>
    </source>
</evidence>
<feature type="domain" description="Ion transport" evidence="13">
    <location>
        <begin position="193"/>
        <end position="429"/>
    </location>
</feature>
<reference evidence="14" key="1">
    <citation type="submission" date="2020-12" db="EMBL/GenBank/DDBJ databases">
        <authorList>
            <person name="Iha C."/>
        </authorList>
    </citation>
    <scope>NUCLEOTIDE SEQUENCE</scope>
</reference>
<dbReference type="PANTHER" id="PTHR11537">
    <property type="entry name" value="VOLTAGE-GATED POTASSIUM CHANNEL"/>
    <property type="match status" value="1"/>
</dbReference>
<dbReference type="InterPro" id="IPR028325">
    <property type="entry name" value="VG_K_chnl"/>
</dbReference>
<gene>
    <name evidence="14" type="ORF">OSTQU699_LOCUS745</name>
</gene>
<dbReference type="PANTHER" id="PTHR11537:SF254">
    <property type="entry name" value="POTASSIUM VOLTAGE-GATED CHANNEL PROTEIN SHAB"/>
    <property type="match status" value="1"/>
</dbReference>
<feature type="transmembrane region" description="Helical" evidence="12">
    <location>
        <begin position="223"/>
        <end position="241"/>
    </location>
</feature>
<keyword evidence="10 12" id="KW-0472">Membrane</keyword>
<comment type="subcellular location">
    <subcellularLocation>
        <location evidence="1">Membrane</location>
        <topology evidence="1">Multi-pass membrane protein</topology>
    </subcellularLocation>
</comment>
<feature type="transmembrane region" description="Helical" evidence="12">
    <location>
        <begin position="190"/>
        <end position="217"/>
    </location>
</feature>
<feature type="transmembrane region" description="Helical" evidence="12">
    <location>
        <begin position="262"/>
        <end position="280"/>
    </location>
</feature>
<feature type="transmembrane region" description="Helical" evidence="12">
    <location>
        <begin position="378"/>
        <end position="397"/>
    </location>
</feature>
<sequence length="456" mass="51083">MKGGAVIPPSNKGRNSADFVSQSLHSEAVLNRRKLLRGESPTRRSSFTSDDGELWTEVYCGEAKEQVGHLLGNEQGALAAVSRPALREHRHILPCARSHVRVGWLDDGCHEAAGPIPESGRLSLLHPLLGRMASYRVDGALGKLDPQTIKFLQVPEEETDESVAAEETSQWKRRRRQIWQLMTDAKSSRAATVVSLLLIFTILVSSVTMCVTTVASFSSHSNAAYYIETACIAVFTLEYVLKLVSTPNLMEFLKGPLNIVDLLAIVPWYLDLVFATFHLGENLPILRVIRLVRIFKVGERYRKINIVTNVMKDSLDMLMVLLFILFIAVIMSSTVMYYVERGHYNEELGYFVRSREPHVGRRDYDTPRETPFRSIPDTFWWCMVTLMTVGYGDVVPVTMAGKAISGILMLISLLILALPISVIGTNFTQRWRDYKVGHSAKESTIGWCAVRSAPHG</sequence>
<feature type="transmembrane region" description="Helical" evidence="12">
    <location>
        <begin position="403"/>
        <end position="425"/>
    </location>
</feature>
<keyword evidence="3" id="KW-0633">Potassium transport</keyword>
<feature type="transmembrane region" description="Helical" evidence="12">
    <location>
        <begin position="317"/>
        <end position="339"/>
    </location>
</feature>
<dbReference type="EMBL" id="CAJHUC010000337">
    <property type="protein sequence ID" value="CAD7695384.1"/>
    <property type="molecule type" value="Genomic_DNA"/>
</dbReference>
<dbReference type="Gene3D" id="1.20.120.350">
    <property type="entry name" value="Voltage-gated potassium channels. Chain C"/>
    <property type="match status" value="1"/>
</dbReference>
<keyword evidence="11" id="KW-0407">Ion channel</keyword>
<dbReference type="InterPro" id="IPR005821">
    <property type="entry name" value="Ion_trans_dom"/>
</dbReference>
<evidence type="ECO:0000256" key="2">
    <source>
        <dbReference type="ARBA" id="ARBA00022448"/>
    </source>
</evidence>
<dbReference type="GO" id="GO:0008076">
    <property type="term" value="C:voltage-gated potassium channel complex"/>
    <property type="evidence" value="ECO:0007669"/>
    <property type="project" value="InterPro"/>
</dbReference>
<evidence type="ECO:0000256" key="5">
    <source>
        <dbReference type="ARBA" id="ARBA00022826"/>
    </source>
</evidence>
<proteinExistence type="predicted"/>
<evidence type="ECO:0000256" key="4">
    <source>
        <dbReference type="ARBA" id="ARBA00022692"/>
    </source>
</evidence>
<accession>A0A8S1IL95</accession>
<dbReference type="FunFam" id="1.20.120.350:FF:000091">
    <property type="entry name" value="Predicted protein"/>
    <property type="match status" value="1"/>
</dbReference>
<dbReference type="GO" id="GO:0001508">
    <property type="term" value="P:action potential"/>
    <property type="evidence" value="ECO:0007669"/>
    <property type="project" value="TreeGrafter"/>
</dbReference>
<keyword evidence="2" id="KW-0813">Transport</keyword>
<dbReference type="Proteomes" id="UP000708148">
    <property type="component" value="Unassembled WGS sequence"/>
</dbReference>
<keyword evidence="5" id="KW-0631">Potassium channel</keyword>
<evidence type="ECO:0000256" key="10">
    <source>
        <dbReference type="ARBA" id="ARBA00023136"/>
    </source>
</evidence>
<evidence type="ECO:0000256" key="8">
    <source>
        <dbReference type="ARBA" id="ARBA00022989"/>
    </source>
</evidence>
<evidence type="ECO:0000256" key="3">
    <source>
        <dbReference type="ARBA" id="ARBA00022538"/>
    </source>
</evidence>
<comment type="caution">
    <text evidence="14">The sequence shown here is derived from an EMBL/GenBank/DDBJ whole genome shotgun (WGS) entry which is preliminary data.</text>
</comment>
<protein>
    <recommendedName>
        <fullName evidence="13">Ion transport domain-containing protein</fullName>
    </recommendedName>
</protein>
<evidence type="ECO:0000256" key="1">
    <source>
        <dbReference type="ARBA" id="ARBA00004141"/>
    </source>
</evidence>
<dbReference type="InterPro" id="IPR027359">
    <property type="entry name" value="Volt_channel_dom_sf"/>
</dbReference>
<keyword evidence="9" id="KW-0406">Ion transport</keyword>
<organism evidence="14 15">
    <name type="scientific">Ostreobium quekettii</name>
    <dbReference type="NCBI Taxonomy" id="121088"/>
    <lineage>
        <taxon>Eukaryota</taxon>
        <taxon>Viridiplantae</taxon>
        <taxon>Chlorophyta</taxon>
        <taxon>core chlorophytes</taxon>
        <taxon>Ulvophyceae</taxon>
        <taxon>TCBD clade</taxon>
        <taxon>Bryopsidales</taxon>
        <taxon>Ostreobineae</taxon>
        <taxon>Ostreobiaceae</taxon>
        <taxon>Ostreobium</taxon>
    </lineage>
</organism>
<dbReference type="SUPFAM" id="SSF81324">
    <property type="entry name" value="Voltage-gated potassium channels"/>
    <property type="match status" value="1"/>
</dbReference>
<keyword evidence="6" id="KW-0851">Voltage-gated channel</keyword>
<evidence type="ECO:0000256" key="9">
    <source>
        <dbReference type="ARBA" id="ARBA00023065"/>
    </source>
</evidence>
<dbReference type="Pfam" id="PF00520">
    <property type="entry name" value="Ion_trans"/>
    <property type="match status" value="1"/>
</dbReference>
<keyword evidence="7" id="KW-0630">Potassium</keyword>
<keyword evidence="4 12" id="KW-0812">Transmembrane</keyword>
<dbReference type="Gene3D" id="1.10.287.70">
    <property type="match status" value="1"/>
</dbReference>
<evidence type="ECO:0000256" key="7">
    <source>
        <dbReference type="ARBA" id="ARBA00022958"/>
    </source>
</evidence>
<evidence type="ECO:0000313" key="14">
    <source>
        <dbReference type="EMBL" id="CAD7695384.1"/>
    </source>
</evidence>
<evidence type="ECO:0000256" key="12">
    <source>
        <dbReference type="SAM" id="Phobius"/>
    </source>
</evidence>
<evidence type="ECO:0000313" key="15">
    <source>
        <dbReference type="Proteomes" id="UP000708148"/>
    </source>
</evidence>
<dbReference type="GO" id="GO:0005249">
    <property type="term" value="F:voltage-gated potassium channel activity"/>
    <property type="evidence" value="ECO:0007669"/>
    <property type="project" value="InterPro"/>
</dbReference>
<evidence type="ECO:0000256" key="11">
    <source>
        <dbReference type="ARBA" id="ARBA00023303"/>
    </source>
</evidence>
<keyword evidence="15" id="KW-1185">Reference proteome</keyword>
<dbReference type="PRINTS" id="PR00169">
    <property type="entry name" value="KCHANNEL"/>
</dbReference>